<dbReference type="AlphaFoldDB" id="A0A229ULT5"/>
<dbReference type="SUPFAM" id="SSF52172">
    <property type="entry name" value="CheY-like"/>
    <property type="match status" value="1"/>
</dbReference>
<feature type="DNA-binding region" description="OmpR/PhoB-type" evidence="7">
    <location>
        <begin position="134"/>
        <end position="235"/>
    </location>
</feature>
<dbReference type="PROSITE" id="PS51755">
    <property type="entry name" value="OMPR_PHOB"/>
    <property type="match status" value="1"/>
</dbReference>
<evidence type="ECO:0000313" key="12">
    <source>
        <dbReference type="Proteomes" id="UP000215509"/>
    </source>
</evidence>
<evidence type="ECO:0000256" key="5">
    <source>
        <dbReference type="ARBA" id="ARBA00023163"/>
    </source>
</evidence>
<evidence type="ECO:0000256" key="6">
    <source>
        <dbReference type="PROSITE-ProRule" id="PRU00169"/>
    </source>
</evidence>
<feature type="region of interest" description="Disordered" evidence="8">
    <location>
        <begin position="121"/>
        <end position="140"/>
    </location>
</feature>
<dbReference type="EMBL" id="NMQW01000033">
    <property type="protein sequence ID" value="OXM84376.1"/>
    <property type="molecule type" value="Genomic_DNA"/>
</dbReference>
<feature type="domain" description="OmpR/PhoB-type" evidence="10">
    <location>
        <begin position="134"/>
        <end position="235"/>
    </location>
</feature>
<dbReference type="Gene3D" id="1.10.10.10">
    <property type="entry name" value="Winged helix-like DNA-binding domain superfamily/Winged helix DNA-binding domain"/>
    <property type="match status" value="1"/>
</dbReference>
<evidence type="ECO:0000256" key="8">
    <source>
        <dbReference type="SAM" id="MobiDB-lite"/>
    </source>
</evidence>
<feature type="modified residue" description="4-aspartylphosphate" evidence="6">
    <location>
        <position position="52"/>
    </location>
</feature>
<evidence type="ECO:0000256" key="4">
    <source>
        <dbReference type="ARBA" id="ARBA00023125"/>
    </source>
</evidence>
<dbReference type="SUPFAM" id="SSF46894">
    <property type="entry name" value="C-terminal effector domain of the bipartite response regulators"/>
    <property type="match status" value="1"/>
</dbReference>
<dbReference type="InterPro" id="IPR001867">
    <property type="entry name" value="OmpR/PhoB-type_DNA-bd"/>
</dbReference>
<dbReference type="PANTHER" id="PTHR48111">
    <property type="entry name" value="REGULATOR OF RPOS"/>
    <property type="match status" value="1"/>
</dbReference>
<keyword evidence="3" id="KW-0805">Transcription regulation</keyword>
<dbReference type="InterPro" id="IPR001789">
    <property type="entry name" value="Sig_transdc_resp-reg_receiver"/>
</dbReference>
<evidence type="ECO:0000313" key="11">
    <source>
        <dbReference type="EMBL" id="OXM84376.1"/>
    </source>
</evidence>
<evidence type="ECO:0000256" key="3">
    <source>
        <dbReference type="ARBA" id="ARBA00023015"/>
    </source>
</evidence>
<dbReference type="InterPro" id="IPR036388">
    <property type="entry name" value="WH-like_DNA-bd_sf"/>
</dbReference>
<dbReference type="GO" id="GO:0000156">
    <property type="term" value="F:phosphorelay response regulator activity"/>
    <property type="evidence" value="ECO:0007669"/>
    <property type="project" value="TreeGrafter"/>
</dbReference>
<comment type="caution">
    <text evidence="11">The sequence shown here is derived from an EMBL/GenBank/DDBJ whole genome shotgun (WGS) entry which is preliminary data.</text>
</comment>
<proteinExistence type="predicted"/>
<dbReference type="InterPro" id="IPR011006">
    <property type="entry name" value="CheY-like_superfamily"/>
</dbReference>
<protein>
    <submittedName>
        <fullName evidence="11">DNA-binding response regulator</fullName>
    </submittedName>
</protein>
<dbReference type="InterPro" id="IPR016032">
    <property type="entry name" value="Sig_transdc_resp-reg_C-effctor"/>
</dbReference>
<evidence type="ECO:0000259" key="10">
    <source>
        <dbReference type="PROSITE" id="PS51755"/>
    </source>
</evidence>
<dbReference type="CDD" id="cd17574">
    <property type="entry name" value="REC_OmpR"/>
    <property type="match status" value="1"/>
</dbReference>
<evidence type="ECO:0000256" key="1">
    <source>
        <dbReference type="ARBA" id="ARBA00022553"/>
    </source>
</evidence>
<keyword evidence="12" id="KW-1185">Reference proteome</keyword>
<dbReference type="GO" id="GO:0006355">
    <property type="term" value="P:regulation of DNA-templated transcription"/>
    <property type="evidence" value="ECO:0007669"/>
    <property type="project" value="InterPro"/>
</dbReference>
<reference evidence="11 12" key="1">
    <citation type="submission" date="2017-07" db="EMBL/GenBank/DDBJ databases">
        <title>Genome sequencing and assembly of Paenibacillus rigui.</title>
        <authorList>
            <person name="Mayilraj S."/>
        </authorList>
    </citation>
    <scope>NUCLEOTIDE SEQUENCE [LARGE SCALE GENOMIC DNA]</scope>
    <source>
        <strain evidence="11 12">JCM 16352</strain>
    </source>
</reference>
<evidence type="ECO:0000256" key="7">
    <source>
        <dbReference type="PROSITE-ProRule" id="PRU01091"/>
    </source>
</evidence>
<name>A0A229ULT5_9BACL</name>
<dbReference type="PROSITE" id="PS50110">
    <property type="entry name" value="RESPONSE_REGULATORY"/>
    <property type="match status" value="1"/>
</dbReference>
<dbReference type="GO" id="GO:0000976">
    <property type="term" value="F:transcription cis-regulatory region binding"/>
    <property type="evidence" value="ECO:0007669"/>
    <property type="project" value="TreeGrafter"/>
</dbReference>
<dbReference type="SMART" id="SM00448">
    <property type="entry name" value="REC"/>
    <property type="match status" value="1"/>
</dbReference>
<dbReference type="Pfam" id="PF00486">
    <property type="entry name" value="Trans_reg_C"/>
    <property type="match status" value="1"/>
</dbReference>
<keyword evidence="5" id="KW-0804">Transcription</keyword>
<dbReference type="RefSeq" id="WP_094016947.1">
    <property type="nucleotide sequence ID" value="NZ_NMQW01000033.1"/>
</dbReference>
<dbReference type="Gene3D" id="3.40.50.2300">
    <property type="match status" value="1"/>
</dbReference>
<gene>
    <name evidence="11" type="ORF">CF651_21605</name>
</gene>
<dbReference type="GO" id="GO:0032993">
    <property type="term" value="C:protein-DNA complex"/>
    <property type="evidence" value="ECO:0007669"/>
    <property type="project" value="TreeGrafter"/>
</dbReference>
<keyword evidence="1 6" id="KW-0597">Phosphoprotein</keyword>
<dbReference type="SMART" id="SM00862">
    <property type="entry name" value="Trans_reg_C"/>
    <property type="match status" value="1"/>
</dbReference>
<dbReference type="Gene3D" id="6.10.250.690">
    <property type="match status" value="1"/>
</dbReference>
<keyword evidence="2" id="KW-0902">Two-component regulatory system</keyword>
<dbReference type="CDD" id="cd00383">
    <property type="entry name" value="trans_reg_C"/>
    <property type="match status" value="1"/>
</dbReference>
<dbReference type="GO" id="GO:0005829">
    <property type="term" value="C:cytosol"/>
    <property type="evidence" value="ECO:0007669"/>
    <property type="project" value="TreeGrafter"/>
</dbReference>
<keyword evidence="4 7" id="KW-0238">DNA-binding</keyword>
<evidence type="ECO:0000259" key="9">
    <source>
        <dbReference type="PROSITE" id="PS50110"/>
    </source>
</evidence>
<feature type="domain" description="Response regulatory" evidence="9">
    <location>
        <begin position="3"/>
        <end position="116"/>
    </location>
</feature>
<evidence type="ECO:0000256" key="2">
    <source>
        <dbReference type="ARBA" id="ARBA00023012"/>
    </source>
</evidence>
<accession>A0A229ULT5</accession>
<organism evidence="11 12">
    <name type="scientific">Paenibacillus rigui</name>
    <dbReference type="NCBI Taxonomy" id="554312"/>
    <lineage>
        <taxon>Bacteria</taxon>
        <taxon>Bacillati</taxon>
        <taxon>Bacillota</taxon>
        <taxon>Bacilli</taxon>
        <taxon>Bacillales</taxon>
        <taxon>Paenibacillaceae</taxon>
        <taxon>Paenibacillus</taxon>
    </lineage>
</organism>
<dbReference type="Proteomes" id="UP000215509">
    <property type="component" value="Unassembled WGS sequence"/>
</dbReference>
<dbReference type="OrthoDB" id="2641503at2"/>
<dbReference type="Pfam" id="PF00072">
    <property type="entry name" value="Response_reg"/>
    <property type="match status" value="1"/>
</dbReference>
<sequence>MYKVFIIEDDALIGDMLSMYLAEEGYGVERAENGKSAMAYLELHQPDIILLDIVLPDISGIELCDELRKKSTVPILVVSMKTEVMDRVHALNAGADDYMCKPFSMRELSAKVAAMIRRTHYNQQRQEQPSSEERPFPSQGPNKIFLNYDKRSLFVNGKYVETTFSEFEIMKLFIANQGKVYSREELINAVRGFDSFVNDRAIDVHIGNLRKKMEEDSKQPKYIRTVWGVGYKFVNA</sequence>
<dbReference type="PANTHER" id="PTHR48111:SF21">
    <property type="entry name" value="DNA-BINDING DUAL MASTER TRANSCRIPTIONAL REGULATOR RPAA"/>
    <property type="match status" value="1"/>
</dbReference>
<dbReference type="InterPro" id="IPR039420">
    <property type="entry name" value="WalR-like"/>
</dbReference>